<dbReference type="SMART" id="SM00450">
    <property type="entry name" value="RHOD"/>
    <property type="match status" value="1"/>
</dbReference>
<dbReference type="Proteomes" id="UP000019384">
    <property type="component" value="Unassembled WGS sequence"/>
</dbReference>
<dbReference type="GO" id="GO:0005737">
    <property type="term" value="C:cytoplasm"/>
    <property type="evidence" value="ECO:0007669"/>
    <property type="project" value="TreeGrafter"/>
</dbReference>
<sequence>MPTVADIKYLEPTTLRNWLRQGCSATGSKFLVVDVRDFDYVGGHIKNGRNLPANTLTKELPKLAEDVLDKDYKDVVFHCALSQQRGPTAAMSFLRYLNKTETEIKGLTVWILRGGFTKWQELYGEDDSATEGYDKRIWEFQ</sequence>
<dbReference type="PANTHER" id="PTHR10828">
    <property type="entry name" value="M-PHASE INDUCER PHOSPHATASE DUAL SPECIFICITY PHOSPHATASE CDC25"/>
    <property type="match status" value="1"/>
</dbReference>
<accession>W6MI24</accession>
<feature type="domain" description="Rhodanese" evidence="1">
    <location>
        <begin position="26"/>
        <end position="128"/>
    </location>
</feature>
<keyword evidence="3" id="KW-1185">Reference proteome</keyword>
<reference evidence="2" key="1">
    <citation type="submission" date="2013-12" db="EMBL/GenBank/DDBJ databases">
        <authorList>
            <person name="Genoscope - CEA"/>
        </authorList>
    </citation>
    <scope>NUCLEOTIDE SEQUENCE</scope>
    <source>
        <strain evidence="2">CBS 1993</strain>
    </source>
</reference>
<dbReference type="GO" id="GO:0005634">
    <property type="term" value="C:nucleus"/>
    <property type="evidence" value="ECO:0007669"/>
    <property type="project" value="TreeGrafter"/>
</dbReference>
<dbReference type="GeneID" id="34519432"/>
<dbReference type="Pfam" id="PF00581">
    <property type="entry name" value="Rhodanese"/>
    <property type="match status" value="1"/>
</dbReference>
<dbReference type="GO" id="GO:0004725">
    <property type="term" value="F:protein tyrosine phosphatase activity"/>
    <property type="evidence" value="ECO:0007669"/>
    <property type="project" value="TreeGrafter"/>
</dbReference>
<name>W6MI24_9ASCO</name>
<dbReference type="HOGENOM" id="CLU_107716_1_0_1"/>
<dbReference type="Gene3D" id="3.40.250.10">
    <property type="entry name" value="Rhodanese-like domain"/>
    <property type="match status" value="1"/>
</dbReference>
<dbReference type="OrthoDB" id="102559at2759"/>
<dbReference type="GO" id="GO:0004792">
    <property type="term" value="F:thiosulfate-cyanide sulfurtransferase activity"/>
    <property type="evidence" value="ECO:0007669"/>
    <property type="project" value="EnsemblFungi"/>
</dbReference>
<evidence type="ECO:0000313" key="2">
    <source>
        <dbReference type="EMBL" id="CDK26034.1"/>
    </source>
</evidence>
<dbReference type="SUPFAM" id="SSF52821">
    <property type="entry name" value="Rhodanese/Cell cycle control phosphatase"/>
    <property type="match status" value="1"/>
</dbReference>
<evidence type="ECO:0000259" key="1">
    <source>
        <dbReference type="PROSITE" id="PS50206"/>
    </source>
</evidence>
<dbReference type="RefSeq" id="XP_022458044.1">
    <property type="nucleotide sequence ID" value="XM_022604244.1"/>
</dbReference>
<dbReference type="PROSITE" id="PS50206">
    <property type="entry name" value="RHODANESE_3"/>
    <property type="match status" value="1"/>
</dbReference>
<reference evidence="2" key="2">
    <citation type="submission" date="2014-02" db="EMBL/GenBank/DDBJ databases">
        <title>Complete DNA sequence of /Kuraishia capsulata/ illustrates novel genomic features among budding yeasts (/Saccharomycotina/).</title>
        <authorList>
            <person name="Morales L."/>
            <person name="Noel B."/>
            <person name="Porcel B."/>
            <person name="Marcet-Houben M."/>
            <person name="Hullo M-F."/>
            <person name="Sacerdot C."/>
            <person name="Tekaia F."/>
            <person name="Leh-Louis V."/>
            <person name="Despons L."/>
            <person name="Khanna V."/>
            <person name="Aury J-M."/>
            <person name="Barbe V."/>
            <person name="Couloux A."/>
            <person name="Labadie K."/>
            <person name="Pelletier E."/>
            <person name="Souciet J-L."/>
            <person name="Boekhout T."/>
            <person name="Gabaldon T."/>
            <person name="Wincker P."/>
            <person name="Dujon B."/>
        </authorList>
    </citation>
    <scope>NUCLEOTIDE SEQUENCE</scope>
    <source>
        <strain evidence="2">CBS 1993</strain>
    </source>
</reference>
<dbReference type="InterPro" id="IPR036873">
    <property type="entry name" value="Rhodanese-like_dom_sf"/>
</dbReference>
<dbReference type="AlphaFoldDB" id="W6MI24"/>
<dbReference type="STRING" id="1382522.W6MI24"/>
<proteinExistence type="predicted"/>
<gene>
    <name evidence="2" type="ORF">KUCA_T00002005001</name>
</gene>
<organism evidence="2 3">
    <name type="scientific">Kuraishia capsulata CBS 1993</name>
    <dbReference type="NCBI Taxonomy" id="1382522"/>
    <lineage>
        <taxon>Eukaryota</taxon>
        <taxon>Fungi</taxon>
        <taxon>Dikarya</taxon>
        <taxon>Ascomycota</taxon>
        <taxon>Saccharomycotina</taxon>
        <taxon>Pichiomycetes</taxon>
        <taxon>Pichiales</taxon>
        <taxon>Pichiaceae</taxon>
        <taxon>Kuraishia</taxon>
    </lineage>
</organism>
<dbReference type="EMBL" id="HG793126">
    <property type="protein sequence ID" value="CDK26034.1"/>
    <property type="molecule type" value="Genomic_DNA"/>
</dbReference>
<dbReference type="InterPro" id="IPR001763">
    <property type="entry name" value="Rhodanese-like_dom"/>
</dbReference>
<dbReference type="PANTHER" id="PTHR10828:SF38">
    <property type="entry name" value="ARSENICAL-RESISTANCE PROTEIN 2-RELATED"/>
    <property type="match status" value="1"/>
</dbReference>
<protein>
    <recommendedName>
        <fullName evidence="1">Rhodanese domain-containing protein</fullName>
    </recommendedName>
</protein>
<evidence type="ECO:0000313" key="3">
    <source>
        <dbReference type="Proteomes" id="UP000019384"/>
    </source>
</evidence>